<dbReference type="Pfam" id="PF00908">
    <property type="entry name" value="dTDP_sugar_isom"/>
    <property type="match status" value="1"/>
</dbReference>
<dbReference type="RefSeq" id="WP_257636618.1">
    <property type="nucleotide sequence ID" value="NZ_JANIIC010000186.1"/>
</dbReference>
<gene>
    <name evidence="5" type="ORF">NQU54_48320</name>
</gene>
<dbReference type="SUPFAM" id="SSF51182">
    <property type="entry name" value="RmlC-like cupins"/>
    <property type="match status" value="1"/>
</dbReference>
<comment type="caution">
    <text evidence="5">The sequence shown here is derived from an EMBL/GenBank/DDBJ whole genome shotgun (WGS) entry which is preliminary data.</text>
</comment>
<accession>A0A9X2RZF8</accession>
<dbReference type="GO" id="GO:0000271">
    <property type="term" value="P:polysaccharide biosynthetic process"/>
    <property type="evidence" value="ECO:0007669"/>
    <property type="project" value="TreeGrafter"/>
</dbReference>
<dbReference type="InterPro" id="IPR014710">
    <property type="entry name" value="RmlC-like_jellyroll"/>
</dbReference>
<feature type="non-terminal residue" evidence="5">
    <location>
        <position position="1"/>
    </location>
</feature>
<evidence type="ECO:0000256" key="4">
    <source>
        <dbReference type="PIRSR" id="PIRSR600888-3"/>
    </source>
</evidence>
<dbReference type="EMBL" id="JANIIC010000186">
    <property type="protein sequence ID" value="MCQ8836591.1"/>
    <property type="molecule type" value="Genomic_DNA"/>
</dbReference>
<organism evidence="5 6">
    <name type="scientific">Streptomyces malaysiensis subsp. samsunensis</name>
    <dbReference type="NCBI Taxonomy" id="459658"/>
    <lineage>
        <taxon>Bacteria</taxon>
        <taxon>Bacillati</taxon>
        <taxon>Actinomycetota</taxon>
        <taxon>Actinomycetes</taxon>
        <taxon>Kitasatosporales</taxon>
        <taxon>Streptomycetaceae</taxon>
        <taxon>Streptomyces</taxon>
        <taxon>Streptomyces violaceusniger group</taxon>
    </lineage>
</organism>
<dbReference type="InterPro" id="IPR000888">
    <property type="entry name" value="RmlC-like"/>
</dbReference>
<dbReference type="PANTHER" id="PTHR21047">
    <property type="entry name" value="DTDP-6-DEOXY-D-GLUCOSE-3,5 EPIMERASE"/>
    <property type="match status" value="1"/>
</dbReference>
<reference evidence="5" key="1">
    <citation type="submission" date="2022-06" db="EMBL/GenBank/DDBJ databases">
        <title>WGS of actinobacteria.</title>
        <authorList>
            <person name="Thawai C."/>
        </authorList>
    </citation>
    <scope>NUCLEOTIDE SEQUENCE</scope>
    <source>
        <strain evidence="5">DSM 42010</strain>
    </source>
</reference>
<dbReference type="GO" id="GO:0005829">
    <property type="term" value="C:cytosol"/>
    <property type="evidence" value="ECO:0007669"/>
    <property type="project" value="TreeGrafter"/>
</dbReference>
<name>A0A9X2RZF8_STRMQ</name>
<evidence type="ECO:0000256" key="3">
    <source>
        <dbReference type="PIRSR" id="PIRSR600888-1"/>
    </source>
</evidence>
<sequence length="202" mass="21459">DAYLIEPDRVADSRGTFYETIRYSALGEITGYELVVRQVDYSVSGRNTVRGIHGTALPPGQAKLVTCVRGVALDIAVDMRVGSPTFGKYAVTRQDAEAGTAVYLPDGIGHAFQALTDDTCMSYLCSQEYVPGTMIDVDAFDPELALPWELSGPVIRSDKDVAAPTLAEAADAGLLPGYEECIASYGESCGRHGRVTGASAGR</sequence>
<feature type="active site" description="Proton donor" evidence="3">
    <location>
        <position position="123"/>
    </location>
</feature>
<proteinExistence type="inferred from homology"/>
<dbReference type="AlphaFoldDB" id="A0A9X2RZF8"/>
<dbReference type="CDD" id="cd00438">
    <property type="entry name" value="cupin_RmlC"/>
    <property type="match status" value="1"/>
</dbReference>
<dbReference type="GO" id="GO:0019305">
    <property type="term" value="P:dTDP-rhamnose biosynthetic process"/>
    <property type="evidence" value="ECO:0007669"/>
    <property type="project" value="TreeGrafter"/>
</dbReference>
<dbReference type="GO" id="GO:0008830">
    <property type="term" value="F:dTDP-4-dehydrorhamnose 3,5-epimerase activity"/>
    <property type="evidence" value="ECO:0007669"/>
    <property type="project" value="InterPro"/>
</dbReference>
<comment type="similarity">
    <text evidence="1">Belongs to the dTDP-4-dehydrorhamnose 3,5-epimerase family.</text>
</comment>
<protein>
    <submittedName>
        <fullName evidence="5">dTDP-4-dehydrorhamnose 3,5-epimerase</fullName>
    </submittedName>
</protein>
<dbReference type="PANTHER" id="PTHR21047:SF2">
    <property type="entry name" value="THYMIDINE DIPHOSPHO-4-KETO-RHAMNOSE 3,5-EPIMERASE"/>
    <property type="match status" value="1"/>
</dbReference>
<evidence type="ECO:0000313" key="6">
    <source>
        <dbReference type="Proteomes" id="UP001142400"/>
    </source>
</evidence>
<evidence type="ECO:0000256" key="1">
    <source>
        <dbReference type="ARBA" id="ARBA00010154"/>
    </source>
</evidence>
<keyword evidence="2" id="KW-0413">Isomerase</keyword>
<feature type="active site" description="Proton acceptor" evidence="3">
    <location>
        <position position="53"/>
    </location>
</feature>
<keyword evidence="6" id="KW-1185">Reference proteome</keyword>
<dbReference type="InterPro" id="IPR011051">
    <property type="entry name" value="RmlC_Cupin_sf"/>
</dbReference>
<evidence type="ECO:0000313" key="5">
    <source>
        <dbReference type="EMBL" id="MCQ8836591.1"/>
    </source>
</evidence>
<evidence type="ECO:0000256" key="2">
    <source>
        <dbReference type="ARBA" id="ARBA00023235"/>
    </source>
</evidence>
<dbReference type="Proteomes" id="UP001142400">
    <property type="component" value="Unassembled WGS sequence"/>
</dbReference>
<feature type="site" description="Participates in a stacking interaction with the thymidine ring of dTDP-4-oxo-6-deoxyglucose" evidence="4">
    <location>
        <position position="129"/>
    </location>
</feature>
<dbReference type="Gene3D" id="2.60.120.10">
    <property type="entry name" value="Jelly Rolls"/>
    <property type="match status" value="1"/>
</dbReference>